<evidence type="ECO:0000313" key="7">
    <source>
        <dbReference type="EMBL" id="QAY74475.1"/>
    </source>
</evidence>
<name>A0A4P6FEX1_9MICO</name>
<dbReference type="OrthoDB" id="2570341at2"/>
<dbReference type="InterPro" id="IPR036271">
    <property type="entry name" value="Tet_transcr_reg_TetR-rel_C_sf"/>
</dbReference>
<dbReference type="PANTHER" id="PTHR30055:SF151">
    <property type="entry name" value="TRANSCRIPTIONAL REGULATORY PROTEIN"/>
    <property type="match status" value="1"/>
</dbReference>
<feature type="compositionally biased region" description="Low complexity" evidence="5">
    <location>
        <begin position="264"/>
        <end position="273"/>
    </location>
</feature>
<dbReference type="Gene3D" id="1.10.357.10">
    <property type="entry name" value="Tetracycline Repressor, domain 2"/>
    <property type="match status" value="1"/>
</dbReference>
<dbReference type="PANTHER" id="PTHR30055">
    <property type="entry name" value="HTH-TYPE TRANSCRIPTIONAL REGULATOR RUTR"/>
    <property type="match status" value="1"/>
</dbReference>
<dbReference type="SUPFAM" id="SSF46689">
    <property type="entry name" value="Homeodomain-like"/>
    <property type="match status" value="1"/>
</dbReference>
<keyword evidence="2 4" id="KW-0238">DNA-binding</keyword>
<dbReference type="PROSITE" id="PS50977">
    <property type="entry name" value="HTH_TETR_2"/>
    <property type="match status" value="1"/>
</dbReference>
<dbReference type="InterPro" id="IPR009057">
    <property type="entry name" value="Homeodomain-like_sf"/>
</dbReference>
<feature type="compositionally biased region" description="Basic and acidic residues" evidence="5">
    <location>
        <begin position="275"/>
        <end position="317"/>
    </location>
</feature>
<keyword evidence="8" id="KW-1185">Reference proteome</keyword>
<accession>A0A4P6FEX1</accession>
<feature type="DNA-binding region" description="H-T-H motif" evidence="4">
    <location>
        <begin position="60"/>
        <end position="79"/>
    </location>
</feature>
<dbReference type="InterPro" id="IPR050109">
    <property type="entry name" value="HTH-type_TetR-like_transc_reg"/>
</dbReference>
<dbReference type="GO" id="GO:0003700">
    <property type="term" value="F:DNA-binding transcription factor activity"/>
    <property type="evidence" value="ECO:0007669"/>
    <property type="project" value="TreeGrafter"/>
</dbReference>
<evidence type="ECO:0000256" key="1">
    <source>
        <dbReference type="ARBA" id="ARBA00023015"/>
    </source>
</evidence>
<gene>
    <name evidence="7" type="ORF">ET445_15225</name>
</gene>
<feature type="domain" description="HTH tetR-type" evidence="6">
    <location>
        <begin position="37"/>
        <end position="97"/>
    </location>
</feature>
<dbReference type="Pfam" id="PF00440">
    <property type="entry name" value="TetR_N"/>
    <property type="match status" value="1"/>
</dbReference>
<organism evidence="7 8">
    <name type="scientific">Agromyces protaetiae</name>
    <dbReference type="NCBI Taxonomy" id="2509455"/>
    <lineage>
        <taxon>Bacteria</taxon>
        <taxon>Bacillati</taxon>
        <taxon>Actinomycetota</taxon>
        <taxon>Actinomycetes</taxon>
        <taxon>Micrococcales</taxon>
        <taxon>Microbacteriaceae</taxon>
        <taxon>Agromyces</taxon>
    </lineage>
</organism>
<dbReference type="KEGG" id="agf:ET445_15225"/>
<dbReference type="Pfam" id="PF02909">
    <property type="entry name" value="TetR_C_1"/>
    <property type="match status" value="1"/>
</dbReference>
<dbReference type="SUPFAM" id="SSF48498">
    <property type="entry name" value="Tetracyclin repressor-like, C-terminal domain"/>
    <property type="match status" value="1"/>
</dbReference>
<dbReference type="InterPro" id="IPR004111">
    <property type="entry name" value="Repressor_TetR_C"/>
</dbReference>
<dbReference type="EMBL" id="CP035491">
    <property type="protein sequence ID" value="QAY74475.1"/>
    <property type="molecule type" value="Genomic_DNA"/>
</dbReference>
<proteinExistence type="predicted"/>
<protein>
    <submittedName>
        <fullName evidence="7">TetR/AcrR family transcriptional regulator</fullName>
    </submittedName>
</protein>
<sequence length="317" mass="34518">MTVEPPAVPAAPEPELPRGVALAWGVAANPQRGPKRELSIERIVEAAVEIADAEGLGAVSMARVAQSLGYTTMSLYRYVSAKDDLLTLMQEIGTGLPPEPSPDLAAGDWRGRLRELSRAQVEHYLAHPWLLDIPIEGTPVTPNNLAWMDAMLDALADVPVDEFERVAIMLLFTGQMRWRGTIERAYADAASAAGVDPQAIDDARDALLDTLVTAQEFPAVRRAIDAGVFRDETGDPLEFGFERLLDGVAGYVAERAAGAPRDIPAPADPVEAEAAGDKKVREAQKAVREAEKRLRDARKLARDATREATRRIRDSRR</sequence>
<dbReference type="Proteomes" id="UP000291259">
    <property type="component" value="Chromosome"/>
</dbReference>
<dbReference type="RefSeq" id="WP_129192020.1">
    <property type="nucleotide sequence ID" value="NZ_CP035491.1"/>
</dbReference>
<feature type="region of interest" description="Disordered" evidence="5">
    <location>
        <begin position="260"/>
        <end position="317"/>
    </location>
</feature>
<evidence type="ECO:0000256" key="2">
    <source>
        <dbReference type="ARBA" id="ARBA00023125"/>
    </source>
</evidence>
<evidence type="ECO:0000256" key="5">
    <source>
        <dbReference type="SAM" id="MobiDB-lite"/>
    </source>
</evidence>
<dbReference type="GO" id="GO:0000976">
    <property type="term" value="F:transcription cis-regulatory region binding"/>
    <property type="evidence" value="ECO:0007669"/>
    <property type="project" value="TreeGrafter"/>
</dbReference>
<evidence type="ECO:0000256" key="4">
    <source>
        <dbReference type="PROSITE-ProRule" id="PRU00335"/>
    </source>
</evidence>
<evidence type="ECO:0000259" key="6">
    <source>
        <dbReference type="PROSITE" id="PS50977"/>
    </source>
</evidence>
<dbReference type="InterPro" id="IPR001647">
    <property type="entry name" value="HTH_TetR"/>
</dbReference>
<dbReference type="AlphaFoldDB" id="A0A4P6FEX1"/>
<evidence type="ECO:0000256" key="3">
    <source>
        <dbReference type="ARBA" id="ARBA00023163"/>
    </source>
</evidence>
<dbReference type="Gene3D" id="1.10.10.60">
    <property type="entry name" value="Homeodomain-like"/>
    <property type="match status" value="1"/>
</dbReference>
<dbReference type="GO" id="GO:0045892">
    <property type="term" value="P:negative regulation of DNA-templated transcription"/>
    <property type="evidence" value="ECO:0007669"/>
    <property type="project" value="InterPro"/>
</dbReference>
<evidence type="ECO:0000313" key="8">
    <source>
        <dbReference type="Proteomes" id="UP000291259"/>
    </source>
</evidence>
<keyword evidence="3" id="KW-0804">Transcription</keyword>
<reference evidence="7 8" key="1">
    <citation type="submission" date="2019-01" db="EMBL/GenBank/DDBJ databases">
        <title>Genome sequencing of strain FW100M-8.</title>
        <authorList>
            <person name="Heo J."/>
            <person name="Kim S.-J."/>
            <person name="Kim J.-S."/>
            <person name="Hong S.-B."/>
            <person name="Kwon S.-W."/>
        </authorList>
    </citation>
    <scope>NUCLEOTIDE SEQUENCE [LARGE SCALE GENOMIC DNA]</scope>
    <source>
        <strain evidence="7 8">FW100M-8</strain>
    </source>
</reference>
<keyword evidence="1" id="KW-0805">Transcription regulation</keyword>